<dbReference type="SUPFAM" id="SSF56112">
    <property type="entry name" value="Protein kinase-like (PK-like)"/>
    <property type="match status" value="1"/>
</dbReference>
<dbReference type="PANTHER" id="PTHR12239:SF41">
    <property type="entry name" value="MEMBRANE ASSOCIATED PROTEIN, PUTATIVE-RELATED"/>
    <property type="match status" value="1"/>
</dbReference>
<dbReference type="Proteomes" id="UP001610728">
    <property type="component" value="Unassembled WGS sequence"/>
</dbReference>
<dbReference type="EMBL" id="JABSNW010000005">
    <property type="protein sequence ID" value="KAL2887401.1"/>
    <property type="molecule type" value="Genomic_DNA"/>
</dbReference>
<comment type="caution">
    <text evidence="2">The sequence shown here is derived from an EMBL/GenBank/DDBJ whole genome shotgun (WGS) entry which is preliminary data.</text>
</comment>
<feature type="compositionally biased region" description="Low complexity" evidence="1">
    <location>
        <begin position="600"/>
        <end position="623"/>
    </location>
</feature>
<dbReference type="InterPro" id="IPR011009">
    <property type="entry name" value="Kinase-like_dom_sf"/>
</dbReference>
<reference evidence="2 3" key="1">
    <citation type="submission" date="2020-05" db="EMBL/GenBank/DDBJ databases">
        <title>Ceratocystis lukuohia genome.</title>
        <authorList>
            <person name="Harrington T.C."/>
            <person name="Kim K."/>
            <person name="Mayers C.G."/>
        </authorList>
    </citation>
    <scope>NUCLEOTIDE SEQUENCE [LARGE SCALE GENOMIC DNA]</scope>
    <source>
        <strain evidence="2 3">C4212</strain>
    </source>
</reference>
<name>A0ABR4MGJ1_9PEZI</name>
<keyword evidence="3" id="KW-1185">Reference proteome</keyword>
<evidence type="ECO:0008006" key="4">
    <source>
        <dbReference type="Google" id="ProtNLM"/>
    </source>
</evidence>
<protein>
    <recommendedName>
        <fullName evidence="4">Protein kinase domain-containing protein</fullName>
    </recommendedName>
</protein>
<feature type="region of interest" description="Disordered" evidence="1">
    <location>
        <begin position="558"/>
        <end position="624"/>
    </location>
</feature>
<proteinExistence type="predicted"/>
<evidence type="ECO:0000313" key="3">
    <source>
        <dbReference type="Proteomes" id="UP001610728"/>
    </source>
</evidence>
<dbReference type="GeneID" id="98119134"/>
<dbReference type="InterPro" id="IPR052293">
    <property type="entry name" value="SRRP"/>
</dbReference>
<evidence type="ECO:0000313" key="2">
    <source>
        <dbReference type="EMBL" id="KAL2887401.1"/>
    </source>
</evidence>
<evidence type="ECO:0000256" key="1">
    <source>
        <dbReference type="SAM" id="MobiDB-lite"/>
    </source>
</evidence>
<accession>A0ABR4MGJ1</accession>
<dbReference type="PANTHER" id="PTHR12239">
    <property type="entry name" value="PROTEIN CBG20215-RELATED"/>
    <property type="match status" value="1"/>
</dbReference>
<organism evidence="2 3">
    <name type="scientific">Ceratocystis lukuohia</name>
    <dbReference type="NCBI Taxonomy" id="2019550"/>
    <lineage>
        <taxon>Eukaryota</taxon>
        <taxon>Fungi</taxon>
        <taxon>Dikarya</taxon>
        <taxon>Ascomycota</taxon>
        <taxon>Pezizomycotina</taxon>
        <taxon>Sordariomycetes</taxon>
        <taxon>Hypocreomycetidae</taxon>
        <taxon>Microascales</taxon>
        <taxon>Ceratocystidaceae</taxon>
        <taxon>Ceratocystis</taxon>
    </lineage>
</organism>
<feature type="region of interest" description="Disordered" evidence="1">
    <location>
        <begin position="131"/>
        <end position="159"/>
    </location>
</feature>
<feature type="region of interest" description="Disordered" evidence="1">
    <location>
        <begin position="29"/>
        <end position="113"/>
    </location>
</feature>
<dbReference type="Gene3D" id="1.10.510.10">
    <property type="entry name" value="Transferase(Phosphotransferase) domain 1"/>
    <property type="match status" value="1"/>
</dbReference>
<sequence>MENIDDLNPEELRRWALEQKHRLEAAEAALLEKDRKLEDEERKRKEEEGKRKDEERKRKEEEGKRKDEEGKRKDEEGKRKDEERLRKEEERLRKEEERLRKDEERKRKEEERLRKEEERLRKEEERKRKDEERLRKDEERKRKAAEDHSHQQDRRREIAENIALDERRRREIAEKSSRRLTIQEYLELYHSIDASVPIITDPTQTTKGETTNPVGRLYPRRIIQWHNFSEKQEEIWDILSSSLSFSSQPLFPSRQAVEHDMLKIKPLNSEMALHDTQVSTVESVVKHLVDIVHKDPSLRSRLGLQGTVDFESHTILGSTDTSLSYSMAQIPMGSAASGIQNLEQPNQATHQKVRGKGNRADQFCIYSTSSHGKIPLVAIEYKPRHKLTQVQVATGLTSDIEPDRDVINQNGEGFEFASKWLTSAVVTQLFSYMVGKGIQYGYVCTGETFVFLNIRDDPSCVYYSVCIPKLDFEDDYETRLHRTAVAQVFAFVLQATRSTPPSQAWRNAVLNLDVWCVEYDDILKRIPETVRKEKRVSPYKPQRWKGFKRSPIRTRSRCLPVESVKRRSNSDDDTDDHDGDVPSPSADYVSRQKDKPATRQGTGSSKGQSSSSNQQGHSGNRQNVQTRPFCTHKCLQGMALGGPMDQECPNALDHGNKHISQQEFLSLVRDQLAVDLGDNADCIPLYLSGARGSIFKVRLSSHGYTLVAKGVQKVDVALLSHEEDVYDHIRNLQGIFVPVCLGIVDLIEPYYYDGGIFTHFLFMSYAGQPAFKFMEKAKGDAANEIIAAFSALHQYQVLHCDAELRNIVYDVRTRKYMIVDLERARVNPCQPLGTIGPNIQPQKAKQTLAKGRKDPFTQELESLQMSLSRYA</sequence>
<dbReference type="RefSeq" id="XP_070858581.1">
    <property type="nucleotide sequence ID" value="XM_071000928.1"/>
</dbReference>
<gene>
    <name evidence="2" type="ORF">HOO65_050522</name>
</gene>